<keyword evidence="3" id="KW-1185">Reference proteome</keyword>
<feature type="compositionally biased region" description="Low complexity" evidence="1">
    <location>
        <begin position="11"/>
        <end position="22"/>
    </location>
</feature>
<feature type="region of interest" description="Disordered" evidence="1">
    <location>
        <begin position="1"/>
        <end position="73"/>
    </location>
</feature>
<feature type="region of interest" description="Disordered" evidence="1">
    <location>
        <begin position="91"/>
        <end position="118"/>
    </location>
</feature>
<accession>A0A1Y2D8C1</accession>
<gene>
    <name evidence="2" type="ORF">BCR38DRAFT_125410</name>
</gene>
<evidence type="ECO:0000313" key="3">
    <source>
        <dbReference type="Proteomes" id="UP000193689"/>
    </source>
</evidence>
<organism evidence="2 3">
    <name type="scientific">Pseudomassariella vexata</name>
    <dbReference type="NCBI Taxonomy" id="1141098"/>
    <lineage>
        <taxon>Eukaryota</taxon>
        <taxon>Fungi</taxon>
        <taxon>Dikarya</taxon>
        <taxon>Ascomycota</taxon>
        <taxon>Pezizomycotina</taxon>
        <taxon>Sordariomycetes</taxon>
        <taxon>Xylariomycetidae</taxon>
        <taxon>Amphisphaeriales</taxon>
        <taxon>Pseudomassariaceae</taxon>
        <taxon>Pseudomassariella</taxon>
    </lineage>
</organism>
<dbReference type="GeneID" id="63769722"/>
<dbReference type="AlphaFoldDB" id="A0A1Y2D8C1"/>
<dbReference type="EMBL" id="MCFJ01000027">
    <property type="protein sequence ID" value="ORY55509.1"/>
    <property type="molecule type" value="Genomic_DNA"/>
</dbReference>
<feature type="compositionally biased region" description="Low complexity" evidence="1">
    <location>
        <begin position="91"/>
        <end position="112"/>
    </location>
</feature>
<reference evidence="2 3" key="1">
    <citation type="submission" date="2016-07" db="EMBL/GenBank/DDBJ databases">
        <title>Pervasive Adenine N6-methylation of Active Genes in Fungi.</title>
        <authorList>
            <consortium name="DOE Joint Genome Institute"/>
            <person name="Mondo S.J."/>
            <person name="Dannebaum R.O."/>
            <person name="Kuo R.C."/>
            <person name="Labutti K."/>
            <person name="Haridas S."/>
            <person name="Kuo A."/>
            <person name="Salamov A."/>
            <person name="Ahrendt S.R."/>
            <person name="Lipzen A."/>
            <person name="Sullivan W."/>
            <person name="Andreopoulos W.B."/>
            <person name="Clum A."/>
            <person name="Lindquist E."/>
            <person name="Daum C."/>
            <person name="Ramamoorthy G.K."/>
            <person name="Gryganskyi A."/>
            <person name="Culley D."/>
            <person name="Magnuson J.K."/>
            <person name="James T.Y."/>
            <person name="O'Malley M.A."/>
            <person name="Stajich J.E."/>
            <person name="Spatafora J.W."/>
            <person name="Visel A."/>
            <person name="Grigoriev I.V."/>
        </authorList>
    </citation>
    <scope>NUCLEOTIDE SEQUENCE [LARGE SCALE GENOMIC DNA]</scope>
    <source>
        <strain evidence="2 3">CBS 129021</strain>
    </source>
</reference>
<feature type="compositionally biased region" description="Basic and acidic residues" evidence="1">
    <location>
        <begin position="64"/>
        <end position="73"/>
    </location>
</feature>
<comment type="caution">
    <text evidence="2">The sequence shown here is derived from an EMBL/GenBank/DDBJ whole genome shotgun (WGS) entry which is preliminary data.</text>
</comment>
<dbReference type="RefSeq" id="XP_040709656.1">
    <property type="nucleotide sequence ID" value="XM_040853510.1"/>
</dbReference>
<sequence length="229" mass="24643">MVLKRKRSESELSSSSAFSSPSRLDHDATPFPFSFTAMGMALTSPHPASRASTPSHLPSRTMKRFRDSRPSAEEIHQRTLHMLFSAQARTQQNMAQPPTQQPQAAAAEPTQQHSGSAQVSLHKFWNLPSGGASPAGSAPPVNNSIYAPTDCEDCGQSLRETADGNTMDMDIDIDGFSAEADTGCGMCGKHVCSHCSITNLGEQRRCLICAGKKVWVGGFGWIGMDVEIC</sequence>
<name>A0A1Y2D8C1_9PEZI</name>
<dbReference type="Proteomes" id="UP000193689">
    <property type="component" value="Unassembled WGS sequence"/>
</dbReference>
<protein>
    <submittedName>
        <fullName evidence="2">Uncharacterized protein</fullName>
    </submittedName>
</protein>
<dbReference type="STRING" id="1141098.A0A1Y2D8C1"/>
<evidence type="ECO:0000256" key="1">
    <source>
        <dbReference type="SAM" id="MobiDB-lite"/>
    </source>
</evidence>
<evidence type="ECO:0000313" key="2">
    <source>
        <dbReference type="EMBL" id="ORY55509.1"/>
    </source>
</evidence>
<dbReference type="OrthoDB" id="5336357at2759"/>
<proteinExistence type="predicted"/>
<dbReference type="InParanoid" id="A0A1Y2D8C1"/>